<dbReference type="Pfam" id="PF02674">
    <property type="entry name" value="Colicin_V"/>
    <property type="match status" value="1"/>
</dbReference>
<protein>
    <submittedName>
        <fullName evidence="6">Membrane protein required for colicin V production</fullName>
    </submittedName>
</protein>
<evidence type="ECO:0000256" key="1">
    <source>
        <dbReference type="ARBA" id="ARBA00004141"/>
    </source>
</evidence>
<dbReference type="Proteomes" id="UP000280881">
    <property type="component" value="Unassembled WGS sequence"/>
</dbReference>
<name>A0A420W6B5_9BACT</name>
<comment type="subcellular location">
    <subcellularLocation>
        <location evidence="1">Membrane</location>
        <topology evidence="1">Multi-pass membrane protein</topology>
    </subcellularLocation>
</comment>
<dbReference type="AlphaFoldDB" id="A0A420W6B5"/>
<reference evidence="6 7" key="1">
    <citation type="submission" date="2018-10" db="EMBL/GenBank/DDBJ databases">
        <title>Genomic Encyclopedia of Type Strains, Phase IV (KMG-IV): sequencing the most valuable type-strain genomes for metagenomic binning, comparative biology and taxonomic classification.</title>
        <authorList>
            <person name="Goeker M."/>
        </authorList>
    </citation>
    <scope>NUCLEOTIDE SEQUENCE [LARGE SCALE GENOMIC DNA]</scope>
    <source>
        <strain evidence="6 7">DSM 15521</strain>
    </source>
</reference>
<evidence type="ECO:0000256" key="5">
    <source>
        <dbReference type="SAM" id="Phobius"/>
    </source>
</evidence>
<dbReference type="OrthoDB" id="14368at2"/>
<dbReference type="PANTHER" id="PTHR37306">
    <property type="entry name" value="COLICIN V PRODUCTION PROTEIN"/>
    <property type="match status" value="1"/>
</dbReference>
<evidence type="ECO:0000256" key="4">
    <source>
        <dbReference type="ARBA" id="ARBA00023136"/>
    </source>
</evidence>
<dbReference type="PANTHER" id="PTHR37306:SF1">
    <property type="entry name" value="COLICIN V PRODUCTION PROTEIN"/>
    <property type="match status" value="1"/>
</dbReference>
<dbReference type="GO" id="GO:0009403">
    <property type="term" value="P:toxin biosynthetic process"/>
    <property type="evidence" value="ECO:0007669"/>
    <property type="project" value="InterPro"/>
</dbReference>
<feature type="transmembrane region" description="Helical" evidence="5">
    <location>
        <begin position="64"/>
        <end position="86"/>
    </location>
</feature>
<sequence>MTTMNVLDALIIVILGWNLIRGFNKGFVEEVVSLIGIAASLVLSYKLAPIVANFLVNKPDSKTMVLTGFFIYLIFFAVAKYVAFLIERRTKDSPFGRLNSLLGFFFGIFRGILLASIVVFAVAIVSPDSYLIKKSSLGGLSVPIIDKTLKVLDGKVEKHWRKNWQIAKAYLIKNFQEFKKEILPAAGEEVKKVKDHI</sequence>
<feature type="transmembrane region" description="Helical" evidence="5">
    <location>
        <begin position="6"/>
        <end position="24"/>
    </location>
</feature>
<proteinExistence type="predicted"/>
<feature type="transmembrane region" description="Helical" evidence="5">
    <location>
        <begin position="31"/>
        <end position="52"/>
    </location>
</feature>
<gene>
    <name evidence="6" type="ORF">C7457_1052</name>
</gene>
<evidence type="ECO:0000313" key="7">
    <source>
        <dbReference type="Proteomes" id="UP000280881"/>
    </source>
</evidence>
<evidence type="ECO:0000256" key="2">
    <source>
        <dbReference type="ARBA" id="ARBA00022692"/>
    </source>
</evidence>
<keyword evidence="7" id="KW-1185">Reference proteome</keyword>
<feature type="transmembrane region" description="Helical" evidence="5">
    <location>
        <begin position="98"/>
        <end position="125"/>
    </location>
</feature>
<keyword evidence="4 5" id="KW-0472">Membrane</keyword>
<evidence type="ECO:0000313" key="6">
    <source>
        <dbReference type="EMBL" id="RKQ61616.1"/>
    </source>
</evidence>
<dbReference type="EMBL" id="RBIE01000002">
    <property type="protein sequence ID" value="RKQ61616.1"/>
    <property type="molecule type" value="Genomic_DNA"/>
</dbReference>
<keyword evidence="3 5" id="KW-1133">Transmembrane helix</keyword>
<dbReference type="GO" id="GO:0016020">
    <property type="term" value="C:membrane"/>
    <property type="evidence" value="ECO:0007669"/>
    <property type="project" value="UniProtKB-SubCell"/>
</dbReference>
<comment type="caution">
    <text evidence="6">The sequence shown here is derived from an EMBL/GenBank/DDBJ whole genome shotgun (WGS) entry which is preliminary data.</text>
</comment>
<evidence type="ECO:0000256" key="3">
    <source>
        <dbReference type="ARBA" id="ARBA00022989"/>
    </source>
</evidence>
<organism evidence="6 7">
    <name type="scientific">Thermovibrio guaymasensis</name>
    <dbReference type="NCBI Taxonomy" id="240167"/>
    <lineage>
        <taxon>Bacteria</taxon>
        <taxon>Pseudomonadati</taxon>
        <taxon>Aquificota</taxon>
        <taxon>Aquificia</taxon>
        <taxon>Desulfurobacteriales</taxon>
        <taxon>Desulfurobacteriaceae</taxon>
        <taxon>Thermovibrio</taxon>
    </lineage>
</organism>
<keyword evidence="2 5" id="KW-0812">Transmembrane</keyword>
<dbReference type="InterPro" id="IPR003825">
    <property type="entry name" value="Colicin-V_CvpA"/>
</dbReference>
<accession>A0A420W6B5</accession>